<keyword evidence="1" id="KW-0812">Transmembrane</keyword>
<keyword evidence="1" id="KW-1133">Transmembrane helix</keyword>
<feature type="transmembrane region" description="Helical" evidence="1">
    <location>
        <begin position="204"/>
        <end position="228"/>
    </location>
</feature>
<organism evidence="2 3">
    <name type="scientific">Dyella lipolytica</name>
    <dbReference type="NCBI Taxonomy" id="1867835"/>
    <lineage>
        <taxon>Bacteria</taxon>
        <taxon>Pseudomonadati</taxon>
        <taxon>Pseudomonadota</taxon>
        <taxon>Gammaproteobacteria</taxon>
        <taxon>Lysobacterales</taxon>
        <taxon>Rhodanobacteraceae</taxon>
        <taxon>Dyella</taxon>
    </lineage>
</organism>
<comment type="caution">
    <text evidence="2">The sequence shown here is derived from an EMBL/GenBank/DDBJ whole genome shotgun (WGS) entry which is preliminary data.</text>
</comment>
<keyword evidence="3" id="KW-1185">Reference proteome</keyword>
<sequence length="738" mass="80879">MTDPNSSTPIVHRWRHLFGNIADWLAIGLDHGKPVRVSLLILVFATVVISNVDQATELFLIAMWADPSNARYAALLVTAAMAGLAVWYTALNAYRLIYPRWPALQDPRAAPLRRWIPRILGAIVPLLVLFGYLMALQSTPHATCLTAVQCHRRDLRAVGLLIESAAMIAFFIGRQWVLKSRLLAANAHTAQAGSLEPRAESITVLGTTPLSVFLAVLMLNVLITVLVAMQPRQFDGMGSLAVLLITGSFFCMSGGFLCMLADRRGVPLISLLALAAIGLHATHLNDNHRVRQYPSMSTHQRPAPPPPESRPDFDTYADAWLQSRCRPQRACPVIVVSTEGGGLRSAAWTAMVLSRFTALIDQLTPPNGGEPLFERYLFAGSGVSGGSLGLATYVVALQNPPQTGLSAQTRSEHILDHDFLAPVMANAWFIDFTQRWLPGALFDDRGRALTRAWEQAAQEQGQIAFAQPFAALYQHADGSLNADVPALFFNSTTVGEGWRFVQDPFRPFAESSWTTAYDGSRWLDPRVPLSEVLLNSARFTFLSPAGTLQTAATTGSQSPTPTALQLVDGGYFENSGTTTLREIMQRLRTIAAKQGQPLHFIVLHISNDPSLHDFVDAHDPAHPLPLYSVACPRTPSPTERSSYGEATAPIVALLDTRNARGEFARAELLSSLQLNNGEPSDGDVLWHMRLCPGNYPLPLGWTISPPVFDEMHRQLEQNYPLSAMATWLDQQLQNAAQP</sequence>
<keyword evidence="1" id="KW-0472">Membrane</keyword>
<feature type="transmembrane region" description="Helical" evidence="1">
    <location>
        <begin position="35"/>
        <end position="52"/>
    </location>
</feature>
<protein>
    <recommendedName>
        <fullName evidence="4">Patatin-like phospholipase</fullName>
    </recommendedName>
</protein>
<dbReference type="SUPFAM" id="SSF52151">
    <property type="entry name" value="FabD/lysophospholipase-like"/>
    <property type="match status" value="1"/>
</dbReference>
<evidence type="ECO:0008006" key="4">
    <source>
        <dbReference type="Google" id="ProtNLM"/>
    </source>
</evidence>
<dbReference type="EMBL" id="JADIKG010000008">
    <property type="protein sequence ID" value="MFK2872030.1"/>
    <property type="molecule type" value="Genomic_DNA"/>
</dbReference>
<dbReference type="Proteomes" id="UP001620405">
    <property type="component" value="Unassembled WGS sequence"/>
</dbReference>
<accession>A0ABW8IRP0</accession>
<evidence type="ECO:0000256" key="1">
    <source>
        <dbReference type="SAM" id="Phobius"/>
    </source>
</evidence>
<evidence type="ECO:0000313" key="3">
    <source>
        <dbReference type="Proteomes" id="UP001620405"/>
    </source>
</evidence>
<feature type="transmembrane region" description="Helical" evidence="1">
    <location>
        <begin position="115"/>
        <end position="135"/>
    </location>
</feature>
<feature type="transmembrane region" description="Helical" evidence="1">
    <location>
        <begin position="155"/>
        <end position="173"/>
    </location>
</feature>
<gene>
    <name evidence="2" type="ORF">ISP13_00695</name>
</gene>
<reference evidence="2 3" key="1">
    <citation type="submission" date="2020-10" db="EMBL/GenBank/DDBJ databases">
        <title>Phylogeny of dyella-like bacteria.</title>
        <authorList>
            <person name="Fu J."/>
        </authorList>
    </citation>
    <scope>NUCLEOTIDE SEQUENCE [LARGE SCALE GENOMIC DNA]</scope>
    <source>
        <strain evidence="2 3">DHOB07</strain>
    </source>
</reference>
<feature type="transmembrane region" description="Helical" evidence="1">
    <location>
        <begin position="72"/>
        <end position="94"/>
    </location>
</feature>
<dbReference type="InterPro" id="IPR016035">
    <property type="entry name" value="Acyl_Trfase/lysoPLipase"/>
</dbReference>
<name>A0ABW8IRP0_9GAMM</name>
<dbReference type="RefSeq" id="WP_284402166.1">
    <property type="nucleotide sequence ID" value="NZ_BSNQ01000009.1"/>
</dbReference>
<feature type="transmembrane region" description="Helical" evidence="1">
    <location>
        <begin position="240"/>
        <end position="259"/>
    </location>
</feature>
<evidence type="ECO:0000313" key="2">
    <source>
        <dbReference type="EMBL" id="MFK2872030.1"/>
    </source>
</evidence>
<proteinExistence type="predicted"/>